<dbReference type="EMBL" id="MW507126">
    <property type="protein sequence ID" value="QRI45059.1"/>
    <property type="molecule type" value="Genomic_DNA"/>
</dbReference>
<sequence length="127" mass="14356">MTSYGVVLTLEEAGAARAAANQIVTTELSAMEAFRLGFLSAKRFYRIPQNIAHMYPELADMLPEHVSSNRAPVDETLAEENRRLTREREAAKKFVDDKLKEVSALQRELGALRSRVRHALLEEDEEV</sequence>
<dbReference type="Proteomes" id="UP000654052">
    <property type="component" value="Segment"/>
</dbReference>
<evidence type="ECO:0000313" key="1">
    <source>
        <dbReference type="EMBL" id="QRI45059.1"/>
    </source>
</evidence>
<evidence type="ECO:0000313" key="2">
    <source>
        <dbReference type="Proteomes" id="UP000654052"/>
    </source>
</evidence>
<proteinExistence type="predicted"/>
<reference evidence="1" key="1">
    <citation type="submission" date="2021-01" db="EMBL/GenBank/DDBJ databases">
        <authorList>
            <person name="Weegman M.K."/>
            <person name="Spring A.S."/>
            <person name="Bonilla J.A."/>
            <person name="Klyczek K."/>
            <person name="Garlena R.A."/>
            <person name="Russell D.A."/>
            <person name="Pope W.H."/>
            <person name="Jacobs-Sera D."/>
            <person name="Hatfull G.F."/>
        </authorList>
    </citation>
    <scope>NUCLEOTIDE SEQUENCE</scope>
</reference>
<keyword evidence="2" id="KW-1185">Reference proteome</keyword>
<organism evidence="1 2">
    <name type="scientific">Microbacterium phage Shocker</name>
    <dbReference type="NCBI Taxonomy" id="2805839"/>
    <lineage>
        <taxon>Viruses</taxon>
        <taxon>Duplodnaviria</taxon>
        <taxon>Heunggongvirae</taxon>
        <taxon>Uroviricota</taxon>
        <taxon>Caudoviricetes</taxon>
        <taxon>Shockervirus</taxon>
        <taxon>Shockervirus shocker</taxon>
    </lineage>
</organism>
<accession>A0A890UQQ2</accession>
<protein>
    <submittedName>
        <fullName evidence="1">Uncharacterized protein</fullName>
    </submittedName>
</protein>
<dbReference type="GeneID" id="80020069"/>
<dbReference type="KEGG" id="vg:80020069"/>
<gene>
    <name evidence="1" type="primary">5</name>
    <name evidence="1" type="ORF">SEA_SHOCKER_5</name>
</gene>
<dbReference type="RefSeq" id="YP_010755415.1">
    <property type="nucleotide sequence ID" value="NC_073470.1"/>
</dbReference>
<name>A0A890UQQ2_9CAUD</name>